<dbReference type="InterPro" id="IPR006427">
    <property type="entry name" value="Portal_HK97"/>
</dbReference>
<proteinExistence type="predicted"/>
<dbReference type="Gene3D" id="3.30.1120.70">
    <property type="match status" value="1"/>
</dbReference>
<dbReference type="NCBIfam" id="TIGR01537">
    <property type="entry name" value="portal_HK97"/>
    <property type="match status" value="1"/>
</dbReference>
<protein>
    <submittedName>
        <fullName evidence="1">Phage portal protein</fullName>
    </submittedName>
</protein>
<evidence type="ECO:0000313" key="1">
    <source>
        <dbReference type="EMBL" id="TDL43597.1"/>
    </source>
</evidence>
<dbReference type="InterPro" id="IPR006944">
    <property type="entry name" value="Phage/GTA_portal"/>
</dbReference>
<dbReference type="EMBL" id="SMZX01000002">
    <property type="protein sequence ID" value="TDL43597.1"/>
    <property type="molecule type" value="Genomic_DNA"/>
</dbReference>
<gene>
    <name evidence="1" type="ORF">E2R54_10310</name>
</gene>
<name>A0A4R5YJL6_9MICO</name>
<dbReference type="AlphaFoldDB" id="A0A4R5YJL6"/>
<accession>A0A4R5YJL6</accession>
<reference evidence="1 2" key="1">
    <citation type="submission" date="2019-03" db="EMBL/GenBank/DDBJ databases">
        <title>Genome Sequencing and Assembly of Various Microbes Isolated from Partially Reclaimed Soil and Acid Mine Drainage (AMD) Site.</title>
        <authorList>
            <person name="Steinbock B."/>
            <person name="Bechtold R."/>
            <person name="Sevigny J.L."/>
            <person name="Thomas D."/>
            <person name="Cuthill L.R."/>
            <person name="Aveiro Johannsen E.J."/>
            <person name="Thomas K."/>
            <person name="Ghosh A."/>
        </authorList>
    </citation>
    <scope>NUCLEOTIDE SEQUENCE [LARGE SCALE GENOMIC DNA]</scope>
    <source>
        <strain evidence="1 2">F-B2</strain>
    </source>
</reference>
<evidence type="ECO:0000313" key="2">
    <source>
        <dbReference type="Proteomes" id="UP000295633"/>
    </source>
</evidence>
<dbReference type="Gene3D" id="1.20.1270.210">
    <property type="match status" value="1"/>
</dbReference>
<dbReference type="Gene3D" id="3.40.140.120">
    <property type="match status" value="1"/>
</dbReference>
<dbReference type="RefSeq" id="WP_133399670.1">
    <property type="nucleotide sequence ID" value="NZ_SMZX01000002.1"/>
</dbReference>
<organism evidence="1 2">
    <name type="scientific">Microbacterium oleivorans</name>
    <dbReference type="NCBI Taxonomy" id="273677"/>
    <lineage>
        <taxon>Bacteria</taxon>
        <taxon>Bacillati</taxon>
        <taxon>Actinomycetota</taxon>
        <taxon>Actinomycetes</taxon>
        <taxon>Micrococcales</taxon>
        <taxon>Microbacteriaceae</taxon>
        <taxon>Microbacterium</taxon>
    </lineage>
</organism>
<dbReference type="Pfam" id="PF04860">
    <property type="entry name" value="Phage_portal"/>
    <property type="match status" value="1"/>
</dbReference>
<dbReference type="Proteomes" id="UP000295633">
    <property type="component" value="Unassembled WGS sequence"/>
</dbReference>
<sequence length="357" mass="39604">MIAVFRAAQVISTSVQQLSFDAFRGEEEIEPKPLVLRKPDPDESLSAFLEKTALSLILNGNAFWRVFRDPQGRVTRLRVLNPHDVVIQTDSYGFVTGYKVARYDQTFTTNEVRHLSHLRVPGDPRGRGPIQAAQAELRVALDTRDYAANWYQDAGVPTGILSAKNANLSADQLELAKQRWLETQGGQRGAAVLNGDWSYQPVYLSPEDAQWVTIRSFDTTAVARLFGIPAALMLAAVEGSSMTYSNIQQAWTEFQRFTLSRYIVEIEDAFSDLLPRGTEVKANIEALLRPDTVTRYQQHAVALQSGFLSINEVRAIEGLAPAPDGDFKTAEQKIAEQQAFAPGASEEPVEDEEASDD</sequence>
<comment type="caution">
    <text evidence="1">The sequence shown here is derived from an EMBL/GenBank/DDBJ whole genome shotgun (WGS) entry which is preliminary data.</text>
</comment>